<evidence type="ECO:0000256" key="1">
    <source>
        <dbReference type="ARBA" id="ARBA00004651"/>
    </source>
</evidence>
<dbReference type="PANTHER" id="PTHR32234:SF0">
    <property type="entry name" value="THIOL:DISULFIDE INTERCHANGE PROTEIN DSBD"/>
    <property type="match status" value="1"/>
</dbReference>
<proteinExistence type="predicted"/>
<feature type="transmembrane region" description="Helical" evidence="7">
    <location>
        <begin position="423"/>
        <end position="443"/>
    </location>
</feature>
<comment type="subcellular location">
    <subcellularLocation>
        <location evidence="1">Cell membrane</location>
        <topology evidence="1">Multi-pass membrane protein</topology>
    </subcellularLocation>
</comment>
<keyword evidence="4" id="KW-0201">Cytochrome c-type biogenesis</keyword>
<dbReference type="InterPro" id="IPR003834">
    <property type="entry name" value="Cyt_c_assmbl_TM_dom"/>
</dbReference>
<reference evidence="10 11" key="1">
    <citation type="submission" date="2020-10" db="EMBL/GenBank/DDBJ databases">
        <title>Campylobacter and Helicobacter PacBio genomes.</title>
        <authorList>
            <person name="Lane C."/>
        </authorList>
    </citation>
    <scope>NUCLEOTIDE SEQUENCE [LARGE SCALE GENOMIC DNA]</scope>
    <source>
        <strain evidence="10 11">2016D-0077</strain>
    </source>
</reference>
<dbReference type="Pfam" id="PF02683">
    <property type="entry name" value="DsbD_TM"/>
    <property type="match status" value="1"/>
</dbReference>
<evidence type="ECO:0000256" key="4">
    <source>
        <dbReference type="ARBA" id="ARBA00022748"/>
    </source>
</evidence>
<sequence length="579" mass="64228">MRFLTLFLLIFSFLFAEPLKVEDAFKVKVTADKIGTNFNFDIDKSVYIYADKLKFSVANKDITEFLTLPEAKKHNTSTVFDGKFDIFIPSGIVLSSGEDIKSYSVVVKFIGCALDGFCYNPQIYKYSVNALDGSYDVEFLDISKVDSTSSKTEQTAQISDQENISKNMSSKNFFITLLTFFGYGLLLALTPCVFPMIPILSSILVSKSSKSVKSSFIISLVYVLAMALAYAIIGIFASILGASLASLLQIPWIILLFSFVFVALAFSMFGFYQLQLPASLQSKISEKSKNKSGLIGVFIMGFLSALIVGPCVAAPLAGALLFIADTGNILLGGLSLFLMGFAMGVPLLLIGLGFGKFMPKPGFWMDEISKFFGFVMLFMAVWMLSRLISGNLTLLLYAIVGIFYASFMLPDESQKGGIRQFKFAISALFFIYSTILIVGFASGSNSVFKPLENFKNQTPMSSLNTPLKWEMVSNLSELKSVVKNSKKPVMIDFWANWCVICKELDKTLELPSVQKELENFTLVKVDVTKNSSDDKEMMSEFGIYGPPALVFFKDLVELKNEQSVGFLDETKILEKLRRI</sequence>
<keyword evidence="8" id="KW-0732">Signal</keyword>
<evidence type="ECO:0000256" key="3">
    <source>
        <dbReference type="ARBA" id="ARBA00022692"/>
    </source>
</evidence>
<keyword evidence="5 7" id="KW-1133">Transmembrane helix</keyword>
<evidence type="ECO:0000256" key="2">
    <source>
        <dbReference type="ARBA" id="ARBA00022475"/>
    </source>
</evidence>
<evidence type="ECO:0000256" key="7">
    <source>
        <dbReference type="SAM" id="Phobius"/>
    </source>
</evidence>
<gene>
    <name evidence="10" type="primary">dsbD</name>
    <name evidence="10" type="ORF">IMC76_07080</name>
</gene>
<keyword evidence="3 7" id="KW-0812">Transmembrane</keyword>
<dbReference type="GO" id="GO:0047134">
    <property type="term" value="F:protein-disulfide reductase [NAD(P)H] activity"/>
    <property type="evidence" value="ECO:0007669"/>
    <property type="project" value="UniProtKB-EC"/>
</dbReference>
<dbReference type="InterPro" id="IPR013766">
    <property type="entry name" value="Thioredoxin_domain"/>
</dbReference>
<feature type="transmembrane region" description="Helical" evidence="7">
    <location>
        <begin position="371"/>
        <end position="388"/>
    </location>
</feature>
<feature type="transmembrane region" description="Helical" evidence="7">
    <location>
        <begin position="329"/>
        <end position="350"/>
    </location>
</feature>
<evidence type="ECO:0000259" key="9">
    <source>
        <dbReference type="PROSITE" id="PS51352"/>
    </source>
</evidence>
<dbReference type="NCBIfam" id="NF001419">
    <property type="entry name" value="PRK00293.1"/>
    <property type="match status" value="1"/>
</dbReference>
<dbReference type="InterPro" id="IPR036249">
    <property type="entry name" value="Thioredoxin-like_sf"/>
</dbReference>
<dbReference type="Gene3D" id="3.40.30.10">
    <property type="entry name" value="Glutaredoxin"/>
    <property type="match status" value="1"/>
</dbReference>
<feature type="domain" description="Thioredoxin" evidence="9">
    <location>
        <begin position="452"/>
        <end position="579"/>
    </location>
</feature>
<dbReference type="RefSeq" id="WP_025803325.1">
    <property type="nucleotide sequence ID" value="NZ_CP053842.1"/>
</dbReference>
<dbReference type="Gene3D" id="2.60.40.1250">
    <property type="entry name" value="Thiol:disulfide interchange protein DsbD, N-terminal domain"/>
    <property type="match status" value="1"/>
</dbReference>
<evidence type="ECO:0000256" key="5">
    <source>
        <dbReference type="ARBA" id="ARBA00022989"/>
    </source>
</evidence>
<accession>A0A7M1LEH1</accession>
<feature type="chain" id="PRO_5029790113" evidence="8">
    <location>
        <begin position="17"/>
        <end position="579"/>
    </location>
</feature>
<dbReference type="GO" id="GO:0005886">
    <property type="term" value="C:plasma membrane"/>
    <property type="evidence" value="ECO:0007669"/>
    <property type="project" value="UniProtKB-SubCell"/>
</dbReference>
<organism evidence="10 11">
    <name type="scientific">Campylobacter corcagiensis</name>
    <dbReference type="NCBI Taxonomy" id="1448857"/>
    <lineage>
        <taxon>Bacteria</taxon>
        <taxon>Pseudomonadati</taxon>
        <taxon>Campylobacterota</taxon>
        <taxon>Epsilonproteobacteria</taxon>
        <taxon>Campylobacterales</taxon>
        <taxon>Campylobacteraceae</taxon>
        <taxon>Campylobacter</taxon>
    </lineage>
</organism>
<evidence type="ECO:0000256" key="8">
    <source>
        <dbReference type="SAM" id="SignalP"/>
    </source>
</evidence>
<dbReference type="SUPFAM" id="SSF74863">
    <property type="entry name" value="Thiol:disulfide interchange protein DsbD, N-terminal domain (DsbD-alpha)"/>
    <property type="match status" value="1"/>
</dbReference>
<dbReference type="SUPFAM" id="SSF52833">
    <property type="entry name" value="Thioredoxin-like"/>
    <property type="match status" value="1"/>
</dbReference>
<dbReference type="GO" id="GO:0017004">
    <property type="term" value="P:cytochrome complex assembly"/>
    <property type="evidence" value="ECO:0007669"/>
    <property type="project" value="UniProtKB-KW"/>
</dbReference>
<name>A0A7M1LEH1_9BACT</name>
<feature type="transmembrane region" description="Helical" evidence="7">
    <location>
        <begin position="394"/>
        <end position="411"/>
    </location>
</feature>
<feature type="signal peptide" evidence="8">
    <location>
        <begin position="1"/>
        <end position="16"/>
    </location>
</feature>
<feature type="transmembrane region" description="Helical" evidence="7">
    <location>
        <begin position="252"/>
        <end position="272"/>
    </location>
</feature>
<dbReference type="PANTHER" id="PTHR32234">
    <property type="entry name" value="THIOL:DISULFIDE INTERCHANGE PROTEIN DSBD"/>
    <property type="match status" value="1"/>
</dbReference>
<keyword evidence="2" id="KW-1003">Cell membrane</keyword>
<dbReference type="PROSITE" id="PS51352">
    <property type="entry name" value="THIOREDOXIN_2"/>
    <property type="match status" value="1"/>
</dbReference>
<dbReference type="Pfam" id="PF00085">
    <property type="entry name" value="Thioredoxin"/>
    <property type="match status" value="1"/>
</dbReference>
<dbReference type="EMBL" id="CP063078">
    <property type="protein sequence ID" value="QOQ86969.1"/>
    <property type="molecule type" value="Genomic_DNA"/>
</dbReference>
<dbReference type="GO" id="GO:0045454">
    <property type="term" value="P:cell redox homeostasis"/>
    <property type="evidence" value="ECO:0007669"/>
    <property type="project" value="TreeGrafter"/>
</dbReference>
<dbReference type="InterPro" id="IPR028250">
    <property type="entry name" value="DsbDN"/>
</dbReference>
<dbReference type="OrthoDB" id="9811036at2"/>
<feature type="transmembrane region" description="Helical" evidence="7">
    <location>
        <begin position="293"/>
        <end position="323"/>
    </location>
</feature>
<keyword evidence="10" id="KW-0560">Oxidoreductase</keyword>
<protein>
    <submittedName>
        <fullName evidence="10">Protein-disulfide reductase DsbD</fullName>
        <ecNumber evidence="10">1.8.1.8</ecNumber>
    </submittedName>
</protein>
<dbReference type="EC" id="1.8.1.8" evidence="10"/>
<evidence type="ECO:0000256" key="6">
    <source>
        <dbReference type="ARBA" id="ARBA00023136"/>
    </source>
</evidence>
<dbReference type="Pfam" id="PF11412">
    <property type="entry name" value="DsbD_N"/>
    <property type="match status" value="1"/>
</dbReference>
<keyword evidence="6 7" id="KW-0472">Membrane</keyword>
<dbReference type="AlphaFoldDB" id="A0A7M1LEH1"/>
<feature type="transmembrane region" description="Helical" evidence="7">
    <location>
        <begin position="173"/>
        <end position="204"/>
    </location>
</feature>
<dbReference type="InterPro" id="IPR036929">
    <property type="entry name" value="DsbDN_sf"/>
</dbReference>
<dbReference type="Proteomes" id="UP000594749">
    <property type="component" value="Chromosome"/>
</dbReference>
<evidence type="ECO:0000313" key="10">
    <source>
        <dbReference type="EMBL" id="QOQ86969.1"/>
    </source>
</evidence>
<keyword evidence="11" id="KW-1185">Reference proteome</keyword>
<evidence type="ECO:0000313" key="11">
    <source>
        <dbReference type="Proteomes" id="UP000594749"/>
    </source>
</evidence>
<feature type="transmembrane region" description="Helical" evidence="7">
    <location>
        <begin position="216"/>
        <end position="240"/>
    </location>
</feature>